<dbReference type="Proteomes" id="UP000000392">
    <property type="component" value="Chromosome"/>
</dbReference>
<protein>
    <submittedName>
        <fullName evidence="2">Uncharacterized protein</fullName>
    </submittedName>
</protein>
<dbReference type="EMBL" id="CP002080">
    <property type="protein sequence ID" value="ADI91496.1"/>
    <property type="molecule type" value="Genomic_DNA"/>
</dbReference>
<dbReference type="KEGG" id="acd:AOLE_13045"/>
<evidence type="ECO:0000313" key="2">
    <source>
        <dbReference type="EMBL" id="ADI91496.1"/>
    </source>
</evidence>
<gene>
    <name evidence="2" type="ordered locus">AOLE_13045</name>
</gene>
<keyword evidence="1" id="KW-0732">Signal</keyword>
<evidence type="ECO:0000313" key="3">
    <source>
        <dbReference type="Proteomes" id="UP000000392"/>
    </source>
</evidence>
<feature type="chain" id="PRO_5042961815" evidence="1">
    <location>
        <begin position="20"/>
        <end position="114"/>
    </location>
</feature>
<dbReference type="RefSeq" id="WP_013198423.1">
    <property type="nucleotide sequence ID" value="NC_014259.1"/>
</dbReference>
<organism evidence="2 3">
    <name type="scientific">Acinetobacter oleivorans (strain JCM 16667 / KCTC 23045 / DR1)</name>
    <dbReference type="NCBI Taxonomy" id="436717"/>
    <lineage>
        <taxon>Bacteria</taxon>
        <taxon>Pseudomonadati</taxon>
        <taxon>Pseudomonadota</taxon>
        <taxon>Gammaproteobacteria</taxon>
        <taxon>Moraxellales</taxon>
        <taxon>Moraxellaceae</taxon>
        <taxon>Acinetobacter</taxon>
    </lineage>
</organism>
<feature type="signal peptide" evidence="1">
    <location>
        <begin position="1"/>
        <end position="19"/>
    </location>
</feature>
<accession>A0AAN0PA98</accession>
<sequence>MKKLLFLAISTIISTQTFANEPLTTDKIVEKCSGFAEVAESAVQARQKGIPAAHMYKSLINKDKNTQAMLKLALDGAYKTPLGRSKEEKETIILEYTNETFNDCMKFLTEYSGK</sequence>
<evidence type="ECO:0000256" key="1">
    <source>
        <dbReference type="SAM" id="SignalP"/>
    </source>
</evidence>
<dbReference type="AlphaFoldDB" id="A0AAN0PA98"/>
<name>A0AAN0PA98_ACISD</name>
<reference evidence="2 3" key="1">
    <citation type="journal article" date="2010" name="J. Bacteriol.">
        <title>Complete genome sequence of the diesel-degrading Acinetobacter sp. strain DR1.</title>
        <authorList>
            <person name="Jung J."/>
            <person name="Baek J.H."/>
            <person name="Park W."/>
        </authorList>
    </citation>
    <scope>NUCLEOTIDE SEQUENCE [LARGE SCALE GENOMIC DNA]</scope>
    <source>
        <strain evidence="3">JCM 16667 / KCTC 23045 / DR1</strain>
    </source>
</reference>
<dbReference type="GeneID" id="9383031"/>
<proteinExistence type="predicted"/>